<name>A0A6M6E8T1_PRIMG</name>
<dbReference type="AlphaFoldDB" id="A0A6M6E8T1"/>
<dbReference type="RefSeq" id="WP_171778827.1">
    <property type="nucleotide sequence ID" value="NZ_CP045273.1"/>
</dbReference>
<gene>
    <name evidence="1" type="ORF">FDZ14_32585</name>
</gene>
<evidence type="ECO:0000313" key="2">
    <source>
        <dbReference type="Proteomes" id="UP000501076"/>
    </source>
</evidence>
<keyword evidence="1" id="KW-0614">Plasmid</keyword>
<geneLocation type="plasmid" evidence="2">
    <name>pfdu301a</name>
</geneLocation>
<protein>
    <submittedName>
        <fullName evidence="1">Uncharacterized protein</fullName>
    </submittedName>
</protein>
<dbReference type="EMBL" id="CP045273">
    <property type="protein sequence ID" value="QJX80828.1"/>
    <property type="molecule type" value="Genomic_DNA"/>
</dbReference>
<dbReference type="Proteomes" id="UP000501076">
    <property type="component" value="Plasmid pFDU301A"/>
</dbReference>
<accession>A0A6M6E8T1</accession>
<evidence type="ECO:0000313" key="1">
    <source>
        <dbReference type="EMBL" id="QJX80828.1"/>
    </source>
</evidence>
<sequence>MRLYVSNTKDQMIFLVFDFLASVLLEKEVKLIFNGTPYDGVITKITLDEDEFEWIEFKVNEETVRFPFLEDSKVRLDKGLFYFETKSNTILIYV</sequence>
<organism evidence="1 2">
    <name type="scientific">Priestia megaterium</name>
    <name type="common">Bacillus megaterium</name>
    <dbReference type="NCBI Taxonomy" id="1404"/>
    <lineage>
        <taxon>Bacteria</taxon>
        <taxon>Bacillati</taxon>
        <taxon>Bacillota</taxon>
        <taxon>Bacilli</taxon>
        <taxon>Bacillales</taxon>
        <taxon>Bacillaceae</taxon>
        <taxon>Priestia</taxon>
    </lineage>
</organism>
<reference evidence="1 2" key="1">
    <citation type="submission" date="2019-10" db="EMBL/GenBank/DDBJ databases">
        <title>Complete genome sequences for adaption low water activity.</title>
        <authorList>
            <person name="Zhao L."/>
            <person name="Zhong J."/>
        </authorList>
    </citation>
    <scope>NUCLEOTIDE SEQUENCE [LARGE SCALE GENOMIC DNA]</scope>
    <source>
        <strain evidence="1 2">FDU301</strain>
        <plasmid evidence="2">pfdu301a</plasmid>
    </source>
</reference>
<proteinExistence type="predicted"/>